<evidence type="ECO:0000259" key="1">
    <source>
        <dbReference type="Pfam" id="PF18050"/>
    </source>
</evidence>
<dbReference type="SUPFAM" id="SSF50891">
    <property type="entry name" value="Cyclophilin-like"/>
    <property type="match status" value="1"/>
</dbReference>
<dbReference type="InterPro" id="IPR041183">
    <property type="entry name" value="Cyclophilin-like"/>
</dbReference>
<organism evidence="2 3">
    <name type="scientific">Azospirillum griseum</name>
    <dbReference type="NCBI Taxonomy" id="2496639"/>
    <lineage>
        <taxon>Bacteria</taxon>
        <taxon>Pseudomonadati</taxon>
        <taxon>Pseudomonadota</taxon>
        <taxon>Alphaproteobacteria</taxon>
        <taxon>Rhodospirillales</taxon>
        <taxon>Azospirillaceae</taxon>
        <taxon>Azospirillum</taxon>
    </lineage>
</organism>
<proteinExistence type="predicted"/>
<dbReference type="InterPro" id="IPR029000">
    <property type="entry name" value="Cyclophilin-like_dom_sf"/>
</dbReference>
<keyword evidence="3" id="KW-1185">Reference proteome</keyword>
<sequence length="116" mass="13041">MSIRFAFSGQTFTATLFDTPSARDFASMLPLDLTISDYATNEKIAYLPRKLTEQGSGPFDNEAPGDLCYYAPWGNLAFFYAGYRWSRGLIRLGRLDAGPRPLMTRGEFPLRADRLS</sequence>
<dbReference type="AlphaFoldDB" id="A0A3S0R7V4"/>
<dbReference type="Pfam" id="PF18050">
    <property type="entry name" value="Cyclophil_like2"/>
    <property type="match status" value="1"/>
</dbReference>
<comment type="caution">
    <text evidence="2">The sequence shown here is derived from an EMBL/GenBank/DDBJ whole genome shotgun (WGS) entry which is preliminary data.</text>
</comment>
<name>A0A3S0R7V4_9PROT</name>
<accession>A0A3S0R7V4</accession>
<evidence type="ECO:0000313" key="3">
    <source>
        <dbReference type="Proteomes" id="UP000277007"/>
    </source>
</evidence>
<evidence type="ECO:0000313" key="2">
    <source>
        <dbReference type="EMBL" id="RTR18402.1"/>
    </source>
</evidence>
<protein>
    <submittedName>
        <fullName evidence="2">MFS transporter</fullName>
    </submittedName>
</protein>
<reference evidence="2 3" key="1">
    <citation type="submission" date="2018-12" db="EMBL/GenBank/DDBJ databases">
        <authorList>
            <person name="Yang Y."/>
        </authorList>
    </citation>
    <scope>NUCLEOTIDE SEQUENCE [LARGE SCALE GENOMIC DNA]</scope>
    <source>
        <strain evidence="2 3">L-25-5w-1</strain>
    </source>
</reference>
<gene>
    <name evidence="2" type="ORF">EJ903_15885</name>
</gene>
<dbReference type="EMBL" id="RXMA01000015">
    <property type="protein sequence ID" value="RTR18402.1"/>
    <property type="molecule type" value="Genomic_DNA"/>
</dbReference>
<dbReference type="Gene3D" id="2.40.100.20">
    <property type="match status" value="1"/>
</dbReference>
<feature type="domain" description="Cyclophilin-like" evidence="1">
    <location>
        <begin position="7"/>
        <end position="97"/>
    </location>
</feature>
<dbReference type="OrthoDB" id="5298378at2"/>
<dbReference type="Proteomes" id="UP000277007">
    <property type="component" value="Unassembled WGS sequence"/>
</dbReference>